<protein>
    <submittedName>
        <fullName evidence="7">NAD kinase</fullName>
    </submittedName>
</protein>
<organism evidence="7 8">
    <name type="scientific">Aureococcus anophagefferens</name>
    <name type="common">Harmful bloom alga</name>
    <dbReference type="NCBI Taxonomy" id="44056"/>
    <lineage>
        <taxon>Eukaryota</taxon>
        <taxon>Sar</taxon>
        <taxon>Stramenopiles</taxon>
        <taxon>Ochrophyta</taxon>
        <taxon>Pelagophyceae</taxon>
        <taxon>Pelagomonadales</taxon>
        <taxon>Pelagomonadaceae</taxon>
        <taxon>Aureococcus</taxon>
    </lineage>
</organism>
<dbReference type="GO" id="GO:0016301">
    <property type="term" value="F:kinase activity"/>
    <property type="evidence" value="ECO:0007669"/>
    <property type="project" value="UniProtKB-KW"/>
</dbReference>
<feature type="signal peptide" evidence="6">
    <location>
        <begin position="1"/>
        <end position="24"/>
    </location>
</feature>
<evidence type="ECO:0000256" key="6">
    <source>
        <dbReference type="SAM" id="SignalP"/>
    </source>
</evidence>
<keyword evidence="2" id="KW-0808">Transferase</keyword>
<dbReference type="SUPFAM" id="SSF111331">
    <property type="entry name" value="NAD kinase/diacylglycerol kinase-like"/>
    <property type="match status" value="1"/>
</dbReference>
<dbReference type="Pfam" id="PF20143">
    <property type="entry name" value="NAD_kinase_C"/>
    <property type="match status" value="1"/>
</dbReference>
<comment type="similarity">
    <text evidence="1">Belongs to the NAD kinase family.</text>
</comment>
<feature type="chain" id="PRO_5045167356" evidence="6">
    <location>
        <begin position="25"/>
        <end position="415"/>
    </location>
</feature>
<name>A0ABR1FHA1_AURAN</name>
<dbReference type="HAMAP" id="MF_00361">
    <property type="entry name" value="NAD_kinase"/>
    <property type="match status" value="1"/>
</dbReference>
<dbReference type="Proteomes" id="UP001363151">
    <property type="component" value="Unassembled WGS sequence"/>
</dbReference>
<dbReference type="InterPro" id="IPR002504">
    <property type="entry name" value="NADK"/>
</dbReference>
<dbReference type="PANTHER" id="PTHR20275:SF0">
    <property type="entry name" value="NAD KINASE"/>
    <property type="match status" value="1"/>
</dbReference>
<keyword evidence="4" id="KW-0521">NADP</keyword>
<evidence type="ECO:0000313" key="8">
    <source>
        <dbReference type="Proteomes" id="UP001363151"/>
    </source>
</evidence>
<reference evidence="7 8" key="1">
    <citation type="submission" date="2024-03" db="EMBL/GenBank/DDBJ databases">
        <title>Aureococcus anophagefferens CCMP1851 and Kratosvirus quantuckense: Draft genome of a second virus-susceptible host strain in the model system.</title>
        <authorList>
            <person name="Chase E."/>
            <person name="Truchon A.R."/>
            <person name="Schepens W."/>
            <person name="Wilhelm S.W."/>
        </authorList>
    </citation>
    <scope>NUCLEOTIDE SEQUENCE [LARGE SCALE GENOMIC DNA]</scope>
    <source>
        <strain evidence="7 8">CCMP1851</strain>
    </source>
</reference>
<evidence type="ECO:0000256" key="3">
    <source>
        <dbReference type="ARBA" id="ARBA00022777"/>
    </source>
</evidence>
<keyword evidence="5" id="KW-0520">NAD</keyword>
<dbReference type="InterPro" id="IPR017438">
    <property type="entry name" value="ATP-NAD_kinase_N"/>
</dbReference>
<evidence type="ECO:0000256" key="4">
    <source>
        <dbReference type="ARBA" id="ARBA00022857"/>
    </source>
</evidence>
<proteinExistence type="inferred from homology"/>
<keyword evidence="6" id="KW-0732">Signal</keyword>
<dbReference type="Gene3D" id="3.40.50.10330">
    <property type="entry name" value="Probable inorganic polyphosphate/atp-NAD kinase, domain 1"/>
    <property type="match status" value="1"/>
</dbReference>
<evidence type="ECO:0000256" key="1">
    <source>
        <dbReference type="ARBA" id="ARBA00010995"/>
    </source>
</evidence>
<evidence type="ECO:0000256" key="5">
    <source>
        <dbReference type="ARBA" id="ARBA00023027"/>
    </source>
</evidence>
<dbReference type="PANTHER" id="PTHR20275">
    <property type="entry name" value="NAD KINASE"/>
    <property type="match status" value="1"/>
</dbReference>
<evidence type="ECO:0000313" key="7">
    <source>
        <dbReference type="EMBL" id="KAK7230800.1"/>
    </source>
</evidence>
<evidence type="ECO:0000256" key="2">
    <source>
        <dbReference type="ARBA" id="ARBA00022679"/>
    </source>
</evidence>
<dbReference type="EMBL" id="JBBJCI010000423">
    <property type="protein sequence ID" value="KAK7230800.1"/>
    <property type="molecule type" value="Genomic_DNA"/>
</dbReference>
<sequence length="415" mass="44619">MASSRGRRAPQLAALCLHLALGLAPPPRRCLTKLSSTQSSSTPGWTYGKEAPTSDAWCFVRTMGEGREPCDVADETYLRCTAAATYKVTWSRPPRRALVLAKKSMDDAELRVASEVARVIAGLGIDILLAEPLYSRARARLADRGIAAALWESEDDGDRRPDFLATIGGDGLLLYANALFQRTAPPPVIAFSAGSLGFLAPFDAYDESADGGVENAMGLAAGLERGASRPPPPWPVSLRMRLRCTVFDGGSGDVLARHEALNEVVVNRGDSEFLSAVECFCNDEHLTTAQADGIIVATPTGSTAYSLSAGGPMVHPSANAMVFTPVCPHSLSFRPMVFPDSAELKFVVDGDARADAWATFDGRNRVKLKRGDELVVTPSPYPLPTVLRLGNTADWFGGLRTHFNFNVRVRQKPLS</sequence>
<dbReference type="Pfam" id="PF01513">
    <property type="entry name" value="NAD_kinase"/>
    <property type="match status" value="1"/>
</dbReference>
<dbReference type="Gene3D" id="2.60.200.30">
    <property type="entry name" value="Probable inorganic polyphosphate/atp-NAD kinase, domain 2"/>
    <property type="match status" value="1"/>
</dbReference>
<dbReference type="InterPro" id="IPR016064">
    <property type="entry name" value="NAD/diacylglycerol_kinase_sf"/>
</dbReference>
<dbReference type="InterPro" id="IPR017437">
    <property type="entry name" value="ATP-NAD_kinase_PpnK-typ_C"/>
</dbReference>
<keyword evidence="8" id="KW-1185">Reference proteome</keyword>
<keyword evidence="3 7" id="KW-0418">Kinase</keyword>
<comment type="caution">
    <text evidence="7">The sequence shown here is derived from an EMBL/GenBank/DDBJ whole genome shotgun (WGS) entry which is preliminary data.</text>
</comment>
<accession>A0ABR1FHA1</accession>
<gene>
    <name evidence="7" type="ORF">SO694_00075041</name>
</gene>